<protein>
    <submittedName>
        <fullName evidence="1">Uncharacterized protein</fullName>
    </submittedName>
</protein>
<dbReference type="EMBL" id="JARJLG010000284">
    <property type="protein sequence ID" value="KAJ7720094.1"/>
    <property type="molecule type" value="Genomic_DNA"/>
</dbReference>
<evidence type="ECO:0000313" key="1">
    <source>
        <dbReference type="EMBL" id="KAJ7720094.1"/>
    </source>
</evidence>
<dbReference type="AlphaFoldDB" id="A0AAD7MK48"/>
<name>A0AAD7MK48_9AGAR</name>
<organism evidence="1 2">
    <name type="scientific">Mycena maculata</name>
    <dbReference type="NCBI Taxonomy" id="230809"/>
    <lineage>
        <taxon>Eukaryota</taxon>
        <taxon>Fungi</taxon>
        <taxon>Dikarya</taxon>
        <taxon>Basidiomycota</taxon>
        <taxon>Agaricomycotina</taxon>
        <taxon>Agaricomycetes</taxon>
        <taxon>Agaricomycetidae</taxon>
        <taxon>Agaricales</taxon>
        <taxon>Marasmiineae</taxon>
        <taxon>Mycenaceae</taxon>
        <taxon>Mycena</taxon>
    </lineage>
</organism>
<accession>A0AAD7MK48</accession>
<sequence>MRAFTSLPLDDDLVDRVLTFSPNFCTLYAIILVCKSIHSVFSARPASITRAVAYNICGPALPDAVRAVRASCSGVDVPLLTDADLQEILAALSAEEKHKLESNAYTVQRFEDIFGLWYKDRMSRTSTLLPREAHRFHRALHRIILYSEKFSPSYYWMDRVPADEEELLESVQITRKEFISAYSTEELLEMQAAVAFLTQVLVGVFGDACGTQIQWALSAGPASILEAFVTRSSAPIQRHFDVDLDQGDDDFMEYDEYFTNAFSLSPWGVILDDTPGENEICVHCRRLGGIAIWNENGTFLR</sequence>
<comment type="caution">
    <text evidence="1">The sequence shown here is derived from an EMBL/GenBank/DDBJ whole genome shotgun (WGS) entry which is preliminary data.</text>
</comment>
<proteinExistence type="predicted"/>
<evidence type="ECO:0000313" key="2">
    <source>
        <dbReference type="Proteomes" id="UP001215280"/>
    </source>
</evidence>
<reference evidence="1" key="1">
    <citation type="submission" date="2023-03" db="EMBL/GenBank/DDBJ databases">
        <title>Massive genome expansion in bonnet fungi (Mycena s.s.) driven by repeated elements and novel gene families across ecological guilds.</title>
        <authorList>
            <consortium name="Lawrence Berkeley National Laboratory"/>
            <person name="Harder C.B."/>
            <person name="Miyauchi S."/>
            <person name="Viragh M."/>
            <person name="Kuo A."/>
            <person name="Thoen E."/>
            <person name="Andreopoulos B."/>
            <person name="Lu D."/>
            <person name="Skrede I."/>
            <person name="Drula E."/>
            <person name="Henrissat B."/>
            <person name="Morin E."/>
            <person name="Kohler A."/>
            <person name="Barry K."/>
            <person name="LaButti K."/>
            <person name="Morin E."/>
            <person name="Salamov A."/>
            <person name="Lipzen A."/>
            <person name="Mereny Z."/>
            <person name="Hegedus B."/>
            <person name="Baldrian P."/>
            <person name="Stursova M."/>
            <person name="Weitz H."/>
            <person name="Taylor A."/>
            <person name="Grigoriev I.V."/>
            <person name="Nagy L.G."/>
            <person name="Martin F."/>
            <person name="Kauserud H."/>
        </authorList>
    </citation>
    <scope>NUCLEOTIDE SEQUENCE</scope>
    <source>
        <strain evidence="1">CBHHK188m</strain>
    </source>
</reference>
<keyword evidence="2" id="KW-1185">Reference proteome</keyword>
<gene>
    <name evidence="1" type="ORF">DFH07DRAFT_972738</name>
</gene>
<dbReference type="Proteomes" id="UP001215280">
    <property type="component" value="Unassembled WGS sequence"/>
</dbReference>